<protein>
    <submittedName>
        <fullName evidence="2">Uncharacterized protein</fullName>
    </submittedName>
</protein>
<proteinExistence type="predicted"/>
<organism evidence="2">
    <name type="scientific">Tanacetum cinerariifolium</name>
    <name type="common">Dalmatian daisy</name>
    <name type="synonym">Chrysanthemum cinerariifolium</name>
    <dbReference type="NCBI Taxonomy" id="118510"/>
    <lineage>
        <taxon>Eukaryota</taxon>
        <taxon>Viridiplantae</taxon>
        <taxon>Streptophyta</taxon>
        <taxon>Embryophyta</taxon>
        <taxon>Tracheophyta</taxon>
        <taxon>Spermatophyta</taxon>
        <taxon>Magnoliopsida</taxon>
        <taxon>eudicotyledons</taxon>
        <taxon>Gunneridae</taxon>
        <taxon>Pentapetalae</taxon>
        <taxon>asterids</taxon>
        <taxon>campanulids</taxon>
        <taxon>Asterales</taxon>
        <taxon>Asteraceae</taxon>
        <taxon>Asteroideae</taxon>
        <taxon>Anthemideae</taxon>
        <taxon>Anthemidinae</taxon>
        <taxon>Tanacetum</taxon>
    </lineage>
</organism>
<comment type="caution">
    <text evidence="2">The sequence shown here is derived from an EMBL/GenBank/DDBJ whole genome shotgun (WGS) entry which is preliminary data.</text>
</comment>
<feature type="compositionally biased region" description="Polar residues" evidence="1">
    <location>
        <begin position="71"/>
        <end position="99"/>
    </location>
</feature>
<evidence type="ECO:0000256" key="1">
    <source>
        <dbReference type="SAM" id="MobiDB-lite"/>
    </source>
</evidence>
<dbReference type="AlphaFoldDB" id="A0A6L2LYU5"/>
<feature type="region of interest" description="Disordered" evidence="1">
    <location>
        <begin position="40"/>
        <end position="99"/>
    </location>
</feature>
<gene>
    <name evidence="2" type="ORF">Tci_038924</name>
</gene>
<sequence length="213" mass="24194">MHESKSFNKHPTNKTMYHALMESLIADEDAMDQRVADLIKHKKRLHDNEDRDQDPPAGSDQGLKKIKTSDDAQLSKNPKSMGSSKDTTRSQPKSISKSVQSEEIVFEATYTEMPLNQGHLLMMWNGSKNITWKNAIDQLDWNNPDGNRCPYDLSKPLPLQESQGRLTIPADFFFNNDLEYLRGGSTDIKYTTSKKIKAAKYDVEGTEDMVPNL</sequence>
<evidence type="ECO:0000313" key="2">
    <source>
        <dbReference type="EMBL" id="GEU66946.1"/>
    </source>
</evidence>
<accession>A0A6L2LYU5</accession>
<reference evidence="2" key="1">
    <citation type="journal article" date="2019" name="Sci. Rep.">
        <title>Draft genome of Tanacetum cinerariifolium, the natural source of mosquito coil.</title>
        <authorList>
            <person name="Yamashiro T."/>
            <person name="Shiraishi A."/>
            <person name="Satake H."/>
            <person name="Nakayama K."/>
        </authorList>
    </citation>
    <scope>NUCLEOTIDE SEQUENCE</scope>
</reference>
<name>A0A6L2LYU5_TANCI</name>
<dbReference type="EMBL" id="BKCJ010005474">
    <property type="protein sequence ID" value="GEU66946.1"/>
    <property type="molecule type" value="Genomic_DNA"/>
</dbReference>